<dbReference type="EMBL" id="PITJ01001058">
    <property type="protein sequence ID" value="TBU00273.1"/>
    <property type="molecule type" value="Genomic_DNA"/>
</dbReference>
<name>A0A4Q9KZ29_9MICR</name>
<dbReference type="VEuPathDB" id="MicrosporidiaDB:CWI37_1058p0020"/>
<dbReference type="AlphaFoldDB" id="A0A4Q9KZ29"/>
<comment type="caution">
    <text evidence="1">The sequence shown here is derived from an EMBL/GenBank/DDBJ whole genome shotgun (WGS) entry which is preliminary data.</text>
</comment>
<evidence type="ECO:0000313" key="2">
    <source>
        <dbReference type="Proteomes" id="UP000292362"/>
    </source>
</evidence>
<sequence>MVLKTENGSSGFSNDMGVKGKEVFYNKEGREYSTLNNPLVTVFLNNPLVTVFLNNPLVTVFLNNQLVIVLVNNKVLTPC</sequence>
<protein>
    <submittedName>
        <fullName evidence="1">Uncharacterized protein</fullName>
    </submittedName>
</protein>
<accession>A0A4Q9KZ29</accession>
<reference evidence="1 2" key="1">
    <citation type="submission" date="2017-12" db="EMBL/GenBank/DDBJ databases">
        <authorList>
            <person name="Pombert J.-F."/>
            <person name="Haag K.L."/>
            <person name="Ebert D."/>
        </authorList>
    </citation>
    <scope>NUCLEOTIDE SEQUENCE [LARGE SCALE GENOMIC DNA]</scope>
    <source>
        <strain evidence="1">FI-OER-3-3</strain>
    </source>
</reference>
<dbReference type="Proteomes" id="UP000292362">
    <property type="component" value="Unassembled WGS sequence"/>
</dbReference>
<proteinExistence type="predicted"/>
<organism evidence="1 2">
    <name type="scientific">Hamiltosporidium tvaerminnensis</name>
    <dbReference type="NCBI Taxonomy" id="1176355"/>
    <lineage>
        <taxon>Eukaryota</taxon>
        <taxon>Fungi</taxon>
        <taxon>Fungi incertae sedis</taxon>
        <taxon>Microsporidia</taxon>
        <taxon>Dubosqiidae</taxon>
        <taxon>Hamiltosporidium</taxon>
    </lineage>
</organism>
<evidence type="ECO:0000313" key="1">
    <source>
        <dbReference type="EMBL" id="TBU00273.1"/>
    </source>
</evidence>
<gene>
    <name evidence="1" type="ORF">CWI37_1058p0020</name>
</gene>